<dbReference type="Pfam" id="PF00252">
    <property type="entry name" value="Ribosomal_L16"/>
    <property type="match status" value="1"/>
</dbReference>
<gene>
    <name evidence="4" type="ORF">ENM11_06090</name>
</gene>
<dbReference type="NCBIfam" id="NF003239">
    <property type="entry name" value="PRK04199.1-4"/>
    <property type="match status" value="1"/>
</dbReference>
<evidence type="ECO:0000256" key="2">
    <source>
        <dbReference type="ARBA" id="ARBA00022980"/>
    </source>
</evidence>
<proteinExistence type="inferred from homology"/>
<dbReference type="PANTHER" id="PTHR11726">
    <property type="entry name" value="60S RIBOSOMAL PROTEIN L10"/>
    <property type="match status" value="1"/>
</dbReference>
<dbReference type="PROSITE" id="PS01257">
    <property type="entry name" value="RIBOSOMAL_L10E"/>
    <property type="match status" value="1"/>
</dbReference>
<dbReference type="InterPro" id="IPR047873">
    <property type="entry name" value="Ribosomal_uL16"/>
</dbReference>
<dbReference type="GO" id="GO:0003735">
    <property type="term" value="F:structural constituent of ribosome"/>
    <property type="evidence" value="ECO:0007669"/>
    <property type="project" value="InterPro"/>
</dbReference>
<sequence length="169" mass="19244">MKAKNYRRPEGMTYARNEYIHGPPPSRITKYTAGLYRNDYTHELLLVPETDLQIRDVAIESARIAVNKMLTEKLNDKFYLEVTAHPHHVLRENKMIFGAHADRLQEGMRRAFGKPVGRAARVEAGEPVLRLLVYADGVAMGREALELAGKKLPKKYYVLVNQLVQSARA</sequence>
<evidence type="ECO:0000256" key="3">
    <source>
        <dbReference type="ARBA" id="ARBA00023274"/>
    </source>
</evidence>
<dbReference type="CDD" id="cd01433">
    <property type="entry name" value="Ribosomal_L16_L10e"/>
    <property type="match status" value="1"/>
</dbReference>
<dbReference type="GO" id="GO:0006412">
    <property type="term" value="P:translation"/>
    <property type="evidence" value="ECO:0007669"/>
    <property type="project" value="InterPro"/>
</dbReference>
<organism evidence="4">
    <name type="scientific">Caldiarchaeum subterraneum</name>
    <dbReference type="NCBI Taxonomy" id="311458"/>
    <lineage>
        <taxon>Archaea</taxon>
        <taxon>Nitrososphaerota</taxon>
        <taxon>Candidatus Caldarchaeales</taxon>
        <taxon>Candidatus Caldarchaeaceae</taxon>
        <taxon>Candidatus Caldarchaeum</taxon>
    </lineage>
</organism>
<dbReference type="InterPro" id="IPR018255">
    <property type="entry name" value="Ribosomal_uL16_CS_euk_arc"/>
</dbReference>
<dbReference type="PIRSF" id="PIRSF005590">
    <property type="entry name" value="Ribosomal_L10"/>
    <property type="match status" value="1"/>
</dbReference>
<dbReference type="EMBL" id="DRWN01000051">
    <property type="protein sequence ID" value="HHK68705.1"/>
    <property type="molecule type" value="Genomic_DNA"/>
</dbReference>
<reference evidence="4" key="1">
    <citation type="journal article" date="2020" name="mSystems">
        <title>Genome- and Community-Level Interaction Insights into Carbon Utilization and Element Cycling Functions of Hydrothermarchaeota in Hydrothermal Sediment.</title>
        <authorList>
            <person name="Zhou Z."/>
            <person name="Liu Y."/>
            <person name="Xu W."/>
            <person name="Pan J."/>
            <person name="Luo Z.H."/>
            <person name="Li M."/>
        </authorList>
    </citation>
    <scope>NUCLEOTIDE SEQUENCE [LARGE SCALE GENOMIC DNA]</scope>
    <source>
        <strain evidence="4">SpSt-1056</strain>
    </source>
</reference>
<comment type="caution">
    <text evidence="4">The sequence shown here is derived from an EMBL/GenBank/DDBJ whole genome shotgun (WGS) entry which is preliminary data.</text>
</comment>
<dbReference type="InterPro" id="IPR001197">
    <property type="entry name" value="Ribosomal_uL16_euk_arch"/>
</dbReference>
<dbReference type="GO" id="GO:1990904">
    <property type="term" value="C:ribonucleoprotein complex"/>
    <property type="evidence" value="ECO:0007669"/>
    <property type="project" value="UniProtKB-KW"/>
</dbReference>
<keyword evidence="3" id="KW-0687">Ribonucleoprotein</keyword>
<dbReference type="GO" id="GO:0005840">
    <property type="term" value="C:ribosome"/>
    <property type="evidence" value="ECO:0007669"/>
    <property type="project" value="UniProtKB-KW"/>
</dbReference>
<evidence type="ECO:0000313" key="4">
    <source>
        <dbReference type="EMBL" id="HHK68705.1"/>
    </source>
</evidence>
<accession>A0A7C5L7S1</accession>
<name>A0A7C5L7S1_CALS0</name>
<protein>
    <submittedName>
        <fullName evidence="4">50S ribosomal protein L16</fullName>
    </submittedName>
</protein>
<dbReference type="AlphaFoldDB" id="A0A7C5L7S1"/>
<dbReference type="Gene3D" id="3.90.1170.10">
    <property type="entry name" value="Ribosomal protein L10e/L16"/>
    <property type="match status" value="1"/>
</dbReference>
<comment type="similarity">
    <text evidence="1">Belongs to the universal ribosomal protein uL16 family.</text>
</comment>
<keyword evidence="2 4" id="KW-0689">Ribosomal protein</keyword>
<dbReference type="InterPro" id="IPR016180">
    <property type="entry name" value="Ribosomal_uL16_dom"/>
</dbReference>
<evidence type="ECO:0000256" key="1">
    <source>
        <dbReference type="ARBA" id="ARBA00008931"/>
    </source>
</evidence>
<dbReference type="SUPFAM" id="SSF54686">
    <property type="entry name" value="Ribosomal protein L16p/L10e"/>
    <property type="match status" value="1"/>
</dbReference>
<dbReference type="InterPro" id="IPR036920">
    <property type="entry name" value="Ribosomal_uL16_sf"/>
</dbReference>